<sequence>MQRYVKNMNMLSIEENKKLKKFKVCVVGCGGLGGYIVEMLVRLGIGHITVVDYDKFDETNLNRQLLSDVKNLGNLKSEAAKHRAELVNPDIKVETVNKRFDSKNGEKILKEHDVVIDALDNIETRLLLQEIAKELQIPLVHGAIAGWYGQVTTILPGDDTLNRIYDKSQNKGVEEDLGNPSFTPALVASIQVSETLKLLITRGDLLRKKLLNINTFDQEYDVIQLS</sequence>
<dbReference type="CDD" id="cd00757">
    <property type="entry name" value="ThiF_MoeB_HesA_family"/>
    <property type="match status" value="1"/>
</dbReference>
<dbReference type="PANTHER" id="PTHR43267">
    <property type="entry name" value="TRNA THREONYLCARBAMOYLADENOSINE DEHYDRATASE"/>
    <property type="match status" value="1"/>
</dbReference>
<evidence type="ECO:0000259" key="1">
    <source>
        <dbReference type="Pfam" id="PF00899"/>
    </source>
</evidence>
<name>A0AAU8HVG4_9FIRM</name>
<protein>
    <submittedName>
        <fullName evidence="2">HesA/MoeB/ThiF family protein</fullName>
    </submittedName>
</protein>
<dbReference type="AlphaFoldDB" id="A0AAU8HVG4"/>
<dbReference type="SUPFAM" id="SSF69572">
    <property type="entry name" value="Activating enzymes of the ubiquitin-like proteins"/>
    <property type="match status" value="1"/>
</dbReference>
<dbReference type="EMBL" id="CP159485">
    <property type="protein sequence ID" value="XCI29401.1"/>
    <property type="molecule type" value="Genomic_DNA"/>
</dbReference>
<gene>
    <name evidence="2" type="ORF">PRVXH_000720</name>
</gene>
<dbReference type="InterPro" id="IPR045886">
    <property type="entry name" value="ThiF/MoeB/HesA"/>
</dbReference>
<organism evidence="2">
    <name type="scientific">Proteinivorax hydrogeniformans</name>
    <dbReference type="NCBI Taxonomy" id="1826727"/>
    <lineage>
        <taxon>Bacteria</taxon>
        <taxon>Bacillati</taxon>
        <taxon>Bacillota</taxon>
        <taxon>Clostridia</taxon>
        <taxon>Eubacteriales</taxon>
        <taxon>Proteinivoracaceae</taxon>
        <taxon>Proteinivorax</taxon>
    </lineage>
</organism>
<dbReference type="Gene3D" id="3.40.50.720">
    <property type="entry name" value="NAD(P)-binding Rossmann-like Domain"/>
    <property type="match status" value="1"/>
</dbReference>
<proteinExistence type="predicted"/>
<dbReference type="InterPro" id="IPR000594">
    <property type="entry name" value="ThiF_NAD_FAD-bd"/>
</dbReference>
<dbReference type="Pfam" id="PF00899">
    <property type="entry name" value="ThiF"/>
    <property type="match status" value="1"/>
</dbReference>
<evidence type="ECO:0000313" key="2">
    <source>
        <dbReference type="EMBL" id="XCI29401.1"/>
    </source>
</evidence>
<dbReference type="PANTHER" id="PTHR43267:SF1">
    <property type="entry name" value="TRNA THREONYLCARBAMOYLADENOSINE DEHYDRATASE"/>
    <property type="match status" value="1"/>
</dbReference>
<dbReference type="GO" id="GO:0008641">
    <property type="term" value="F:ubiquitin-like modifier activating enzyme activity"/>
    <property type="evidence" value="ECO:0007669"/>
    <property type="project" value="InterPro"/>
</dbReference>
<dbReference type="GO" id="GO:0061504">
    <property type="term" value="P:cyclic threonylcarbamoyladenosine biosynthetic process"/>
    <property type="evidence" value="ECO:0007669"/>
    <property type="project" value="TreeGrafter"/>
</dbReference>
<reference evidence="2" key="2">
    <citation type="submission" date="2024-06" db="EMBL/GenBank/DDBJ databases">
        <authorList>
            <person name="Petrova K.O."/>
            <person name="Toshchakov S.V."/>
            <person name="Boltjanskaja Y.V."/>
            <person name="Kevbrin V.V."/>
        </authorList>
    </citation>
    <scope>NUCLEOTIDE SEQUENCE</scope>
    <source>
        <strain evidence="2">Z-710</strain>
    </source>
</reference>
<dbReference type="GO" id="GO:0061503">
    <property type="term" value="F:tRNA threonylcarbamoyladenosine dehydratase"/>
    <property type="evidence" value="ECO:0007669"/>
    <property type="project" value="TreeGrafter"/>
</dbReference>
<dbReference type="RefSeq" id="WP_353893949.1">
    <property type="nucleotide sequence ID" value="NZ_CP159485.1"/>
</dbReference>
<dbReference type="InterPro" id="IPR035985">
    <property type="entry name" value="Ubiquitin-activating_enz"/>
</dbReference>
<accession>A0AAU8HVG4</accession>
<reference evidence="2" key="1">
    <citation type="journal article" date="2018" name="Antonie Van Leeuwenhoek">
        <title>Proteinivorax hydrogeniformans sp. nov., an anaerobic, haloalkaliphilic bacterium fermenting proteinaceous compounds with high hydrogen production.</title>
        <authorList>
            <person name="Boltyanskaya Y."/>
            <person name="Detkova E."/>
            <person name="Pimenov N."/>
            <person name="Kevbrin V."/>
        </authorList>
    </citation>
    <scope>NUCLEOTIDE SEQUENCE</scope>
    <source>
        <strain evidence="2">Z-710</strain>
    </source>
</reference>
<feature type="domain" description="THIF-type NAD/FAD binding fold" evidence="1">
    <location>
        <begin position="7"/>
        <end position="224"/>
    </location>
</feature>